<gene>
    <name evidence="2" type="ORF">PPROV_000073000</name>
</gene>
<name>A0A830H4K7_9CHLO</name>
<accession>A0A830H4K7</accession>
<dbReference type="Proteomes" id="UP000660262">
    <property type="component" value="Unassembled WGS sequence"/>
</dbReference>
<feature type="region of interest" description="Disordered" evidence="1">
    <location>
        <begin position="1"/>
        <end position="64"/>
    </location>
</feature>
<protein>
    <submittedName>
        <fullName evidence="2">Uncharacterized protein</fullName>
    </submittedName>
</protein>
<dbReference type="AlphaFoldDB" id="A0A830H4K7"/>
<evidence type="ECO:0000256" key="1">
    <source>
        <dbReference type="SAM" id="MobiDB-lite"/>
    </source>
</evidence>
<dbReference type="EMBL" id="BNJQ01000002">
    <property type="protein sequence ID" value="GHP01974.1"/>
    <property type="molecule type" value="Genomic_DNA"/>
</dbReference>
<comment type="caution">
    <text evidence="2">The sequence shown here is derived from an EMBL/GenBank/DDBJ whole genome shotgun (WGS) entry which is preliminary data.</text>
</comment>
<feature type="compositionally biased region" description="Polar residues" evidence="1">
    <location>
        <begin position="1"/>
        <end position="11"/>
    </location>
</feature>
<evidence type="ECO:0000313" key="2">
    <source>
        <dbReference type="EMBL" id="GHP01974.1"/>
    </source>
</evidence>
<keyword evidence="3" id="KW-1185">Reference proteome</keyword>
<reference evidence="2" key="1">
    <citation type="submission" date="2020-10" db="EMBL/GenBank/DDBJ databases">
        <title>Unveiling of a novel bifunctional photoreceptor, Dualchrome1, isolated from a cosmopolitan green alga.</title>
        <authorList>
            <person name="Suzuki S."/>
            <person name="Kawachi M."/>
        </authorList>
    </citation>
    <scope>NUCLEOTIDE SEQUENCE</scope>
    <source>
        <strain evidence="2">NIES 2893</strain>
    </source>
</reference>
<evidence type="ECO:0000313" key="3">
    <source>
        <dbReference type="Proteomes" id="UP000660262"/>
    </source>
</evidence>
<sequence length="117" mass="12379">MNSDEPATNQPAEDGAATTEPSTKHHNVASEGSATADVSNAEARRSVAGNAEDENDYASILPTTTTTTTNVALDWPVLEAEVRQLLGPPAPGDVTMTPFLTSLETHAALWCSLRVFR</sequence>
<organism evidence="2 3">
    <name type="scientific">Pycnococcus provasolii</name>
    <dbReference type="NCBI Taxonomy" id="41880"/>
    <lineage>
        <taxon>Eukaryota</taxon>
        <taxon>Viridiplantae</taxon>
        <taxon>Chlorophyta</taxon>
        <taxon>Pseudoscourfieldiophyceae</taxon>
        <taxon>Pseudoscourfieldiales</taxon>
        <taxon>Pycnococcaceae</taxon>
        <taxon>Pycnococcus</taxon>
    </lineage>
</organism>
<proteinExistence type="predicted"/>